<evidence type="ECO:0000256" key="2">
    <source>
        <dbReference type="ARBA" id="ARBA00022679"/>
    </source>
</evidence>
<name>A0A3A2ZU43_9EURO</name>
<evidence type="ECO:0000256" key="8">
    <source>
        <dbReference type="SAM" id="MobiDB-lite"/>
    </source>
</evidence>
<feature type="compositionally biased region" description="Low complexity" evidence="8">
    <location>
        <begin position="447"/>
        <end position="459"/>
    </location>
</feature>
<dbReference type="InterPro" id="IPR017441">
    <property type="entry name" value="Protein_kinase_ATP_BS"/>
</dbReference>
<dbReference type="EMBL" id="MVGC01000017">
    <property type="protein sequence ID" value="RJE26689.1"/>
    <property type="molecule type" value="Genomic_DNA"/>
</dbReference>
<evidence type="ECO:0000256" key="3">
    <source>
        <dbReference type="ARBA" id="ARBA00022741"/>
    </source>
</evidence>
<evidence type="ECO:0000256" key="4">
    <source>
        <dbReference type="ARBA" id="ARBA00022777"/>
    </source>
</evidence>
<proteinExistence type="inferred from homology"/>
<dbReference type="GO" id="GO:0000165">
    <property type="term" value="P:MAPK cascade"/>
    <property type="evidence" value="ECO:0007669"/>
    <property type="project" value="UniProtKB-ARBA"/>
</dbReference>
<feature type="compositionally biased region" description="Pro residues" evidence="8">
    <location>
        <begin position="525"/>
        <end position="538"/>
    </location>
</feature>
<evidence type="ECO:0000256" key="1">
    <source>
        <dbReference type="ARBA" id="ARBA00022527"/>
    </source>
</evidence>
<feature type="compositionally biased region" description="Polar residues" evidence="8">
    <location>
        <begin position="499"/>
        <end position="520"/>
    </location>
</feature>
<dbReference type="GO" id="GO:0004712">
    <property type="term" value="F:protein serine/threonine/tyrosine kinase activity"/>
    <property type="evidence" value="ECO:0007669"/>
    <property type="project" value="UniProtKB-ARBA"/>
</dbReference>
<dbReference type="OrthoDB" id="10252354at2759"/>
<evidence type="ECO:0000256" key="6">
    <source>
        <dbReference type="ARBA" id="ARBA00038035"/>
    </source>
</evidence>
<accession>A0A3A2ZU43</accession>
<keyword evidence="5 7" id="KW-0067">ATP-binding</keyword>
<keyword evidence="2" id="KW-0808">Transferase</keyword>
<dbReference type="PROSITE" id="PS50011">
    <property type="entry name" value="PROTEIN_KINASE_DOM"/>
    <property type="match status" value="1"/>
</dbReference>
<reference evidence="11" key="1">
    <citation type="submission" date="2017-02" db="EMBL/GenBank/DDBJ databases">
        <authorList>
            <person name="Tafer H."/>
            <person name="Lopandic K."/>
        </authorList>
    </citation>
    <scope>NUCLEOTIDE SEQUENCE [LARGE SCALE GENOMIC DNA]</scope>
    <source>
        <strain evidence="11">CBS 366.77</strain>
    </source>
</reference>
<dbReference type="SUPFAM" id="SSF56112">
    <property type="entry name" value="Protein kinase-like (PK-like)"/>
    <property type="match status" value="1"/>
</dbReference>
<dbReference type="PROSITE" id="PS00107">
    <property type="entry name" value="PROTEIN_KINASE_ATP"/>
    <property type="match status" value="1"/>
</dbReference>
<sequence>MADQFKARTLKRKNVKGLALNSAPKPVSNPSDGDAQIPGGIGNLDGNRTDTLEIGLEFRLDLRSEDLITLKELGAGNGGTVSKVMHASTKVIMARKVYSFWPLTLDPTLSPLTKVRRQIIRVDAKENVRKQIIRELQVGHDCNSPYIVTFYGAFQNEARDIVLCMEYMDCGSLDRISKDFGPVRVDVLGKITESVLAGLVYLYETHRIMHRDIKPSNILVNSRGNMKLCDFGVATETVNSIADTFVGTSTYMAPERIQGGAYTVRSDVWSVGLTVMELAVGRFPFDASDSSAGNRASAGPMGILDLLQQIVHEPAPKLPKSDAFPPILHEFVAKCLLKKPEERPTPRELYDKDAFLQAAKRTPVDLQEWAISMMERHNRKSYLAPAAPQSLRESSAHPKPPPKPVASKASRAPQSTAGTGEIPSNIANDSHQRKFYPPSNPSPQPTRPTLSPPSLSLEHLSLETKDEDPRQGRLSSRSPRGDPLFAVDAPTRPFIGARSASSHNTNSRTALQTTTLSGRTAASPSAPPPPSGPPPAPPVSAGGPMATPRYPNAQ</sequence>
<dbReference type="PANTHER" id="PTHR47448:SF1">
    <property type="entry name" value="SERINE_THREONINE-PROTEIN KINASE STE7 HOMOLOG"/>
    <property type="match status" value="1"/>
</dbReference>
<dbReference type="Pfam" id="PF00069">
    <property type="entry name" value="Pkinase"/>
    <property type="match status" value="1"/>
</dbReference>
<protein>
    <submittedName>
        <fullName evidence="10">Kinase kinase</fullName>
    </submittedName>
</protein>
<dbReference type="Gene3D" id="1.10.510.10">
    <property type="entry name" value="Transferase(Phosphotransferase) domain 1"/>
    <property type="match status" value="1"/>
</dbReference>
<dbReference type="InterPro" id="IPR050915">
    <property type="entry name" value="MAP_kinase_kinase"/>
</dbReference>
<dbReference type="PANTHER" id="PTHR47448">
    <property type="entry name" value="DUAL SPECIFICITY MITOGEN-ACTIVATED PROTEIN KINASE KINASE DSOR1-LIKE PROTEIN"/>
    <property type="match status" value="1"/>
</dbReference>
<comment type="similarity">
    <text evidence="6">Belongs to the protein kinase superfamily. STE Ser/Thr protein kinase family. MAP kinase kinase subfamily.</text>
</comment>
<gene>
    <name evidence="10" type="ORF">PHISCL_01013</name>
</gene>
<dbReference type="FunFam" id="1.10.510.10:FF:000253">
    <property type="entry name" value="MAP kinase kinase Ste7"/>
    <property type="match status" value="1"/>
</dbReference>
<organism evidence="10 11">
    <name type="scientific">Aspergillus sclerotialis</name>
    <dbReference type="NCBI Taxonomy" id="2070753"/>
    <lineage>
        <taxon>Eukaryota</taxon>
        <taxon>Fungi</taxon>
        <taxon>Dikarya</taxon>
        <taxon>Ascomycota</taxon>
        <taxon>Pezizomycotina</taxon>
        <taxon>Eurotiomycetes</taxon>
        <taxon>Eurotiomycetidae</taxon>
        <taxon>Eurotiales</taxon>
        <taxon>Aspergillaceae</taxon>
        <taxon>Aspergillus</taxon>
        <taxon>Aspergillus subgen. Polypaecilum</taxon>
    </lineage>
</organism>
<evidence type="ECO:0000256" key="7">
    <source>
        <dbReference type="PROSITE-ProRule" id="PRU10141"/>
    </source>
</evidence>
<feature type="domain" description="Protein kinase" evidence="9">
    <location>
        <begin position="67"/>
        <end position="356"/>
    </location>
</feature>
<evidence type="ECO:0000256" key="5">
    <source>
        <dbReference type="ARBA" id="ARBA00022840"/>
    </source>
</evidence>
<evidence type="ECO:0000259" key="9">
    <source>
        <dbReference type="PROSITE" id="PS50011"/>
    </source>
</evidence>
<dbReference type="InterPro" id="IPR049613">
    <property type="entry name" value="Byr1-like_cat"/>
</dbReference>
<keyword evidence="1" id="KW-0723">Serine/threonine-protein kinase</keyword>
<dbReference type="AlphaFoldDB" id="A0A3A2ZU43"/>
<dbReference type="InterPro" id="IPR008271">
    <property type="entry name" value="Ser/Thr_kinase_AS"/>
</dbReference>
<dbReference type="Gene3D" id="3.30.200.20">
    <property type="entry name" value="Phosphorylase Kinase, domain 1"/>
    <property type="match status" value="1"/>
</dbReference>
<feature type="region of interest" description="Disordered" evidence="8">
    <location>
        <begin position="18"/>
        <end position="44"/>
    </location>
</feature>
<evidence type="ECO:0000313" key="11">
    <source>
        <dbReference type="Proteomes" id="UP000266188"/>
    </source>
</evidence>
<dbReference type="InterPro" id="IPR011009">
    <property type="entry name" value="Kinase-like_dom_sf"/>
</dbReference>
<feature type="region of interest" description="Disordered" evidence="8">
    <location>
        <begin position="386"/>
        <end position="554"/>
    </location>
</feature>
<feature type="compositionally biased region" description="Basic and acidic residues" evidence="8">
    <location>
        <begin position="460"/>
        <end position="471"/>
    </location>
</feature>
<evidence type="ECO:0000313" key="10">
    <source>
        <dbReference type="EMBL" id="RJE26689.1"/>
    </source>
</evidence>
<feature type="binding site" evidence="7">
    <location>
        <position position="96"/>
    </location>
    <ligand>
        <name>ATP</name>
        <dbReference type="ChEBI" id="CHEBI:30616"/>
    </ligand>
</feature>
<dbReference type="InterPro" id="IPR000719">
    <property type="entry name" value="Prot_kinase_dom"/>
</dbReference>
<dbReference type="GO" id="GO:0004674">
    <property type="term" value="F:protein serine/threonine kinase activity"/>
    <property type="evidence" value="ECO:0007669"/>
    <property type="project" value="UniProtKB-KW"/>
</dbReference>
<keyword evidence="3 7" id="KW-0547">Nucleotide-binding</keyword>
<dbReference type="SMART" id="SM00220">
    <property type="entry name" value="S_TKc"/>
    <property type="match status" value="1"/>
</dbReference>
<dbReference type="Proteomes" id="UP000266188">
    <property type="component" value="Unassembled WGS sequence"/>
</dbReference>
<comment type="caution">
    <text evidence="10">The sequence shown here is derived from an EMBL/GenBank/DDBJ whole genome shotgun (WGS) entry which is preliminary data.</text>
</comment>
<keyword evidence="4 10" id="KW-0418">Kinase</keyword>
<dbReference type="GO" id="GO:0005524">
    <property type="term" value="F:ATP binding"/>
    <property type="evidence" value="ECO:0007669"/>
    <property type="project" value="UniProtKB-UniRule"/>
</dbReference>
<dbReference type="STRING" id="2070753.A0A3A2ZU43"/>
<keyword evidence="11" id="KW-1185">Reference proteome</keyword>
<dbReference type="PROSITE" id="PS00108">
    <property type="entry name" value="PROTEIN_KINASE_ST"/>
    <property type="match status" value="1"/>
</dbReference>
<dbReference type="CDD" id="cd06620">
    <property type="entry name" value="PKc_Byr1_like"/>
    <property type="match status" value="1"/>
</dbReference>